<dbReference type="GeneID" id="5471986"/>
<reference evidence="2 3" key="1">
    <citation type="journal article" date="2008" name="Nature">
        <title>Comparative genomics of the neglected human malaria parasite Plasmodium vivax.</title>
        <authorList>
            <person name="Carlton J.M."/>
            <person name="Adams J.H."/>
            <person name="Silva J.C."/>
            <person name="Bidwell S.L."/>
            <person name="Lorenzi H."/>
            <person name="Caler E."/>
            <person name="Crabtree J."/>
            <person name="Angiuoli S.V."/>
            <person name="Merino E.F."/>
            <person name="Amedeo P."/>
            <person name="Cheng Q."/>
            <person name="Coulson R.M."/>
            <person name="Crabb B.S."/>
            <person name="Del Portillo H.A."/>
            <person name="Essien K."/>
            <person name="Feldblyum T.V."/>
            <person name="Fernandez-Becerra C."/>
            <person name="Gilson P.R."/>
            <person name="Gueye A.H."/>
            <person name="Guo X."/>
            <person name="Kang'a S."/>
            <person name="Kooij T.W."/>
            <person name="Korsinczky M."/>
            <person name="Meyer E.V."/>
            <person name="Nene V."/>
            <person name="Paulsen I."/>
            <person name="White O."/>
            <person name="Ralph S.A."/>
            <person name="Ren Q."/>
            <person name="Sargeant T.J."/>
            <person name="Salzberg S.L."/>
            <person name="Stoeckert C.J."/>
            <person name="Sullivan S.A."/>
            <person name="Yamamoto M.M."/>
            <person name="Hoffman S.L."/>
            <person name="Wortman J.R."/>
            <person name="Gardner M.J."/>
            <person name="Galinski M.R."/>
            <person name="Barnwell J.W."/>
            <person name="Fraser-Liggett C.M."/>
        </authorList>
    </citation>
    <scope>NUCLEOTIDE SEQUENCE [LARGE SCALE GENOMIC DNA]</scope>
    <source>
        <strain evidence="2 3">Salvador I</strain>
    </source>
</reference>
<name>A5KCE8_PLAVS</name>
<feature type="region of interest" description="Disordered" evidence="1">
    <location>
        <begin position="1481"/>
        <end position="1504"/>
    </location>
</feature>
<feature type="compositionally biased region" description="Low complexity" evidence="1">
    <location>
        <begin position="904"/>
        <end position="920"/>
    </location>
</feature>
<feature type="compositionally biased region" description="Pro residues" evidence="1">
    <location>
        <begin position="1400"/>
        <end position="1413"/>
    </location>
</feature>
<dbReference type="EMBL" id="AAKM01000021">
    <property type="protein sequence ID" value="EDL43012.1"/>
    <property type="molecule type" value="Genomic_DNA"/>
</dbReference>
<evidence type="ECO:0000313" key="3">
    <source>
        <dbReference type="Proteomes" id="UP000008333"/>
    </source>
</evidence>
<sequence>MEGKKRRTRKIVAAEEMKATREERVMRKFEEVKNKWDRQRQLIKERTRKRETLADQGEKYRERNELNTLIEHLNKEEKKKVNWTENLRAESESIRFKEAVKRVTLEGGTCKGNRDLFERVFEGGTIQNGAHTERDRPVCGKTNQRENPTDGEEYHPYVTNRDAKRELYQGQIINKIKSNLEFVLKNFAVPLESGFLVRGRGVGSAGVGGAGVGSAAVGGAGVGSAAVGGADVETANEGSAAVRGADVEAANVGTADEAHPPANEQPLRTSTHVIRINNRGRKVIPKSIELHNTSSSIVLFTISHKKKITLQKEVLRQRGYLFFDEHRNYSLVVSPDVGHLKPGEKRTISLTFFFHYFVNAFGALTIRYFCGERLFRRDVSVQVDSFLEGGAAHLCGGATHMTHLTHLWGGDASPGDRSLLVELAHTNDRHEEAPLKKRLSTFFLYTKGRVLSSAGRFGDHVEGSHVEDNHVKAAHPMGGPKRNDRPVGSSPGRGASPRSGPSTDDVFKKNLRESFHEMVKQYVISLVQSYVGGSGTNEGQGIPLSAQNRVPTLAHSSEHYSRCASKRGKESSRTVKGVESPLSVNNHHVAFAKGIFSTHLLRSFPNVLRQSYFATLLQMALEQAMLIKSHSFYLRRYLDVIQFVRMVMLREEKAPDDLPPEEETVFIKTNDHLLRYIILFIHSLYRANQRNDQVNHLKEVVFYFLSSAFLCIRRGVRNVILFVGGRMGEVHEKSEDTSPGGETHRVEGEDFLSAVFHSFIFPFVRAFLSAQGKTHYAVQFVRGGEGVSRVCEAVRAQGGDSDDRDGSENATCNVGQADGETPSEEDFFKNFQVDEDYVNCFFGESGPEEPLHGGDEQGNVVFVLDREAFARAAYEWHYGWLVGRVERGLASAQAGQAGDPSAGVPSTDVVPTDVVTTDAPPDGEPTPLVKKKTATGKVKRQKRRNAKGESGTSAASGTTREGTTLPLSERPAAEKPMGQADDQTEEPAERNQLPCTRHHLEKLFEILGTSTYIVDDHAEADRQKRMHVPEGVHVQVGMVATKLVNILPFILNVISVEQLDELHREERHASYFWYDYLVLRNRDRLLEAMRKIVHYVDAQGDPPEKDHFFGKIPLPCGYEAGPSEEGEKHSTAMRGGGLLIEGDNRTTPKYLCIISPNVKNDVLDSSNAADMVEWLKLLNLAICMRVSDVYVCGQLFLLFLLFFCDSGSLPGRWCHAGGKRHGERHEERHGKRHGKRRGKRINQPYLRVDGANPTDPLQLNFINVGDFPEPLLLLLKVNVLNILQLCERYQVKIHFPHDMFLQSSELTLQGSPSPVYCRFPHRNYQQMIQASKRRFLRTYGHRLARLGSWTGEALRGEKPSGGGAKAGEEDEKDEVADEVEDDHDVVARPVDPPQTEQAASPPPTEHAASPPPRVHICSHSVGSRTLNSIARAVRGADKVLWLCGAFERDPEQGCHSSLHLIDCVVAAQRERQKLLNAGEETNKEVHHKGREEPDGAAPQCSHPDGRRVVHVNNLILLNEDLYALYHRHPRRDIHIPFLFRSHKVLVHLFDRTFPPTGFFSPFSL</sequence>
<evidence type="ECO:0000313" key="2">
    <source>
        <dbReference type="EMBL" id="EDL43012.1"/>
    </source>
</evidence>
<proteinExistence type="predicted"/>
<feature type="region of interest" description="Disordered" evidence="1">
    <location>
        <begin position="129"/>
        <end position="155"/>
    </location>
</feature>
<feature type="compositionally biased region" description="Basic residues" evidence="1">
    <location>
        <begin position="929"/>
        <end position="945"/>
    </location>
</feature>
<gene>
    <name evidence="2" type="ORF">PVX_001890</name>
</gene>
<feature type="region of interest" description="Disordered" evidence="1">
    <location>
        <begin position="893"/>
        <end position="993"/>
    </location>
</feature>
<keyword evidence="3" id="KW-1185">Reference proteome</keyword>
<dbReference type="PhylomeDB" id="A5KCE8"/>
<dbReference type="OMA" id="KYICIIS"/>
<evidence type="ECO:0000256" key="1">
    <source>
        <dbReference type="SAM" id="MobiDB-lite"/>
    </source>
</evidence>
<organism evidence="2 3">
    <name type="scientific">Plasmodium vivax (strain Salvador I)</name>
    <dbReference type="NCBI Taxonomy" id="126793"/>
    <lineage>
        <taxon>Eukaryota</taxon>
        <taxon>Sar</taxon>
        <taxon>Alveolata</taxon>
        <taxon>Apicomplexa</taxon>
        <taxon>Aconoidasida</taxon>
        <taxon>Haemosporida</taxon>
        <taxon>Plasmodiidae</taxon>
        <taxon>Plasmodium</taxon>
        <taxon>Plasmodium (Plasmodium)</taxon>
    </lineage>
</organism>
<dbReference type="Proteomes" id="UP000008333">
    <property type="component" value="Unassembled WGS sequence"/>
</dbReference>
<feature type="region of interest" description="Disordered" evidence="1">
    <location>
        <begin position="461"/>
        <end position="506"/>
    </location>
</feature>
<feature type="compositionally biased region" description="Basic and acidic residues" evidence="1">
    <location>
        <begin position="131"/>
        <end position="155"/>
    </location>
</feature>
<dbReference type="RefSeq" id="XP_001612739.1">
    <property type="nucleotide sequence ID" value="XM_001612689.1"/>
</dbReference>
<comment type="caution">
    <text evidence="2">The sequence shown here is derived from an EMBL/GenBank/DDBJ whole genome shotgun (WGS) entry which is preliminary data.</text>
</comment>
<feature type="compositionally biased region" description="Low complexity" evidence="1">
    <location>
        <begin position="486"/>
        <end position="502"/>
    </location>
</feature>
<protein>
    <submittedName>
        <fullName evidence="2">Uncharacterized protein</fullName>
    </submittedName>
</protein>
<dbReference type="KEGG" id="pvx:PVX_001890"/>
<dbReference type="InParanoid" id="A5KCE8"/>
<feature type="compositionally biased region" description="Basic and acidic residues" evidence="1">
    <location>
        <begin position="461"/>
        <end position="471"/>
    </location>
</feature>
<feature type="compositionally biased region" description="Acidic residues" evidence="1">
    <location>
        <begin position="1368"/>
        <end position="1383"/>
    </location>
</feature>
<dbReference type="FunCoup" id="A5KCE8">
    <property type="interactions" value="759"/>
</dbReference>
<feature type="region of interest" description="Disordered" evidence="1">
    <location>
        <begin position="1217"/>
        <end position="1237"/>
    </location>
</feature>
<feature type="compositionally biased region" description="Polar residues" evidence="1">
    <location>
        <begin position="950"/>
        <end position="966"/>
    </location>
</feature>
<feature type="region of interest" description="Disordered" evidence="1">
    <location>
        <begin position="1352"/>
        <end position="1418"/>
    </location>
</feature>
<feature type="compositionally biased region" description="Basic and acidic residues" evidence="1">
    <location>
        <begin position="1481"/>
        <end position="1493"/>
    </location>
</feature>
<dbReference type="VEuPathDB" id="PlasmoDB:PVX_001890"/>
<accession>A5KCE8</accession>